<evidence type="ECO:0000256" key="4">
    <source>
        <dbReference type="ARBA" id="ARBA00023004"/>
    </source>
</evidence>
<keyword evidence="5" id="KW-0411">Iron-sulfur</keyword>
<keyword evidence="1" id="KW-0001">2Fe-2S</keyword>
<dbReference type="InterPro" id="IPR051452">
    <property type="entry name" value="Diverse_Oxidoreductases"/>
</dbReference>
<dbReference type="Gene3D" id="1.10.150.120">
    <property type="entry name" value="[2Fe-2S]-binding domain"/>
    <property type="match status" value="1"/>
</dbReference>
<comment type="caution">
    <text evidence="7">The sequence shown here is derived from an EMBL/GenBank/DDBJ whole genome shotgun (WGS) entry which is preliminary data.</text>
</comment>
<organism evidence="7 8">
    <name type="scientific">Sporosarcina contaminans</name>
    <dbReference type="NCBI Taxonomy" id="633403"/>
    <lineage>
        <taxon>Bacteria</taxon>
        <taxon>Bacillati</taxon>
        <taxon>Bacillota</taxon>
        <taxon>Bacilli</taxon>
        <taxon>Bacillales</taxon>
        <taxon>Caryophanaceae</taxon>
        <taxon>Sporosarcina</taxon>
    </lineage>
</organism>
<dbReference type="Gene3D" id="3.10.20.30">
    <property type="match status" value="1"/>
</dbReference>
<dbReference type="PROSITE" id="PS51085">
    <property type="entry name" value="2FE2S_FER_2"/>
    <property type="match status" value="1"/>
</dbReference>
<gene>
    <name evidence="7" type="ORF">ACFQ38_00875</name>
</gene>
<name>A0ABW3TSG4_9BACL</name>
<dbReference type="InterPro" id="IPR006058">
    <property type="entry name" value="2Fe2S_fd_BS"/>
</dbReference>
<protein>
    <submittedName>
        <fullName evidence="7">(2Fe-2S)-binding protein</fullName>
    </submittedName>
</protein>
<evidence type="ECO:0000256" key="5">
    <source>
        <dbReference type="ARBA" id="ARBA00023014"/>
    </source>
</evidence>
<evidence type="ECO:0000259" key="6">
    <source>
        <dbReference type="PROSITE" id="PS51085"/>
    </source>
</evidence>
<evidence type="ECO:0000256" key="2">
    <source>
        <dbReference type="ARBA" id="ARBA00022723"/>
    </source>
</evidence>
<evidence type="ECO:0000256" key="1">
    <source>
        <dbReference type="ARBA" id="ARBA00022714"/>
    </source>
</evidence>
<evidence type="ECO:0000313" key="7">
    <source>
        <dbReference type="EMBL" id="MFD1203691.1"/>
    </source>
</evidence>
<keyword evidence="2" id="KW-0479">Metal-binding</keyword>
<dbReference type="InterPro" id="IPR036884">
    <property type="entry name" value="2Fe-2S-bd_dom_sf"/>
</dbReference>
<dbReference type="CDD" id="cd00207">
    <property type="entry name" value="fer2"/>
    <property type="match status" value="1"/>
</dbReference>
<keyword evidence="4" id="KW-0408">Iron</keyword>
<dbReference type="PROSITE" id="PS00197">
    <property type="entry name" value="2FE2S_FER_1"/>
    <property type="match status" value="1"/>
</dbReference>
<sequence>MIFSNTSKHTIASILVNGEKKEIMVRSADTLLTSLRDSLGLTGAKLACGNGDCGACTVLVNGKPMHSCLVLTVEAVHQEITTIEGLQHSPMPKAFVDHWAIQCGYCTPGFIVNSHALVTAHPEATEDQIEEWLSSNLCRCTGYKEINEAVKSVLQKKQK</sequence>
<dbReference type="RefSeq" id="WP_336825093.1">
    <property type="nucleotide sequence ID" value="NZ_JBHTLT010000003.1"/>
</dbReference>
<dbReference type="PANTHER" id="PTHR44379:SF7">
    <property type="entry name" value="XANTHINE DEHYDROGENASE SUBUNIT E-RELATED"/>
    <property type="match status" value="1"/>
</dbReference>
<dbReference type="Proteomes" id="UP001597231">
    <property type="component" value="Unassembled WGS sequence"/>
</dbReference>
<feature type="domain" description="2Fe-2S ferredoxin-type" evidence="6">
    <location>
        <begin position="10"/>
        <end position="86"/>
    </location>
</feature>
<keyword evidence="8" id="KW-1185">Reference proteome</keyword>
<accession>A0ABW3TSG4</accession>
<dbReference type="Pfam" id="PF00111">
    <property type="entry name" value="Fer2"/>
    <property type="match status" value="1"/>
</dbReference>
<dbReference type="SUPFAM" id="SSF54292">
    <property type="entry name" value="2Fe-2S ferredoxin-like"/>
    <property type="match status" value="1"/>
</dbReference>
<dbReference type="InterPro" id="IPR036010">
    <property type="entry name" value="2Fe-2S_ferredoxin-like_sf"/>
</dbReference>
<dbReference type="InterPro" id="IPR002888">
    <property type="entry name" value="2Fe-2S-bd"/>
</dbReference>
<proteinExistence type="predicted"/>
<dbReference type="InterPro" id="IPR012675">
    <property type="entry name" value="Beta-grasp_dom_sf"/>
</dbReference>
<keyword evidence="3" id="KW-0560">Oxidoreductase</keyword>
<evidence type="ECO:0000313" key="8">
    <source>
        <dbReference type="Proteomes" id="UP001597231"/>
    </source>
</evidence>
<dbReference type="Pfam" id="PF01799">
    <property type="entry name" value="Fer2_2"/>
    <property type="match status" value="1"/>
</dbReference>
<dbReference type="EMBL" id="JBHTLT010000003">
    <property type="protein sequence ID" value="MFD1203691.1"/>
    <property type="molecule type" value="Genomic_DNA"/>
</dbReference>
<evidence type="ECO:0000256" key="3">
    <source>
        <dbReference type="ARBA" id="ARBA00023002"/>
    </source>
</evidence>
<dbReference type="PANTHER" id="PTHR44379">
    <property type="entry name" value="OXIDOREDUCTASE WITH IRON-SULFUR SUBUNIT"/>
    <property type="match status" value="1"/>
</dbReference>
<dbReference type="InterPro" id="IPR001041">
    <property type="entry name" value="2Fe-2S_ferredoxin-type"/>
</dbReference>
<dbReference type="SUPFAM" id="SSF47741">
    <property type="entry name" value="CO dehydrogenase ISP C-domain like"/>
    <property type="match status" value="1"/>
</dbReference>
<reference evidence="8" key="1">
    <citation type="journal article" date="2019" name="Int. J. Syst. Evol. Microbiol.">
        <title>The Global Catalogue of Microorganisms (GCM) 10K type strain sequencing project: providing services to taxonomists for standard genome sequencing and annotation.</title>
        <authorList>
            <consortium name="The Broad Institute Genomics Platform"/>
            <consortium name="The Broad Institute Genome Sequencing Center for Infectious Disease"/>
            <person name="Wu L."/>
            <person name="Ma J."/>
        </authorList>
    </citation>
    <scope>NUCLEOTIDE SEQUENCE [LARGE SCALE GENOMIC DNA]</scope>
    <source>
        <strain evidence="8">CCUG 53915</strain>
    </source>
</reference>